<comment type="caution">
    <text evidence="1">The sequence shown here is derived from an EMBL/GenBank/DDBJ whole genome shotgun (WGS) entry which is preliminary data.</text>
</comment>
<dbReference type="RefSeq" id="WP_178361918.1">
    <property type="nucleotide sequence ID" value="NZ_JABFYL010000049.1"/>
</dbReference>
<dbReference type="CDD" id="cd19608">
    <property type="entry name" value="GH113_mannanase-like"/>
    <property type="match status" value="1"/>
</dbReference>
<protein>
    <recommendedName>
        <fullName evidence="3">Glycoside hydrolase family 5 domain-containing protein</fullName>
    </recommendedName>
</protein>
<evidence type="ECO:0000313" key="1">
    <source>
        <dbReference type="EMBL" id="NVN53734.1"/>
    </source>
</evidence>
<dbReference type="InterPro" id="IPR017853">
    <property type="entry name" value="GH"/>
</dbReference>
<gene>
    <name evidence="1" type="ORF">HLY00_4085</name>
</gene>
<dbReference type="Pfam" id="PF22612">
    <property type="entry name" value="GH113"/>
    <property type="match status" value="1"/>
</dbReference>
<dbReference type="AlphaFoldDB" id="A0A850Q0U7"/>
<evidence type="ECO:0008006" key="3">
    <source>
        <dbReference type="Google" id="ProtNLM"/>
    </source>
</evidence>
<evidence type="ECO:0000313" key="2">
    <source>
        <dbReference type="Proteomes" id="UP000570517"/>
    </source>
</evidence>
<dbReference type="Gene3D" id="3.20.20.80">
    <property type="entry name" value="Glycosidases"/>
    <property type="match status" value="1"/>
</dbReference>
<dbReference type="SUPFAM" id="SSF51445">
    <property type="entry name" value="(Trans)glycosidases"/>
    <property type="match status" value="1"/>
</dbReference>
<reference evidence="1 2" key="1">
    <citation type="submission" date="2020-05" db="EMBL/GenBank/DDBJ databases">
        <title>Draft genome sequence of Mycobacterium hippocampi DL, isolated from European seabass, Dicentrarchus labrax, reared in fish farms.</title>
        <authorList>
            <person name="Stathopoulou P."/>
            <person name="Asimakis E."/>
            <person name="Tzokas K."/>
            <person name="Batargias C."/>
            <person name="Tsiamis G."/>
        </authorList>
    </citation>
    <scope>NUCLEOTIDE SEQUENCE [LARGE SCALE GENOMIC DNA]</scope>
    <source>
        <strain evidence="1 2">DL</strain>
    </source>
</reference>
<proteinExistence type="predicted"/>
<dbReference type="Proteomes" id="UP000570517">
    <property type="component" value="Unassembled WGS sequence"/>
</dbReference>
<dbReference type="InterPro" id="IPR055151">
    <property type="entry name" value="GH113"/>
</dbReference>
<dbReference type="EMBL" id="JABFYL010000049">
    <property type="protein sequence ID" value="NVN53734.1"/>
    <property type="molecule type" value="Genomic_DNA"/>
</dbReference>
<name>A0A850Q0U7_9MYCO</name>
<sequence>MNQTKRGRHASRLTRIVVASLLLAAAVLGLLIDSRTAPVKAQAPPQQRGFALPSWQVNGYDGPDVEQSLQEVKAVGATWVQFTPTWFQQNRHSNEVTRTVETVSDSGVERAIRLAHQQGLKVFLKPHVDLPVPGQDSRNNIVPADREAWFASYTTFITHYAAMAQRLEVEQFAMGTELSSISNDRPAWMPVIQAVRDVYDGVVLYAAGRDYATVSFWNAVDMIGIDAYLPLGTTSTTDTRLLQEAWQPAVGVLAALSAQYDRKVVFTEAGYTSQQGTITDPSNWRISTIINEAEQAAAYQALLATFSGQPWWEGVYWWVWITPPYSLAEAHDFSPKGKAAEQVIRRWWAT</sequence>
<organism evidence="1 2">
    <name type="scientific">Mycolicibacterium hippocampi</name>
    <dbReference type="NCBI Taxonomy" id="659824"/>
    <lineage>
        <taxon>Bacteria</taxon>
        <taxon>Bacillati</taxon>
        <taxon>Actinomycetota</taxon>
        <taxon>Actinomycetes</taxon>
        <taxon>Mycobacteriales</taxon>
        <taxon>Mycobacteriaceae</taxon>
        <taxon>Mycolicibacterium</taxon>
    </lineage>
</organism>
<accession>A0A850Q0U7</accession>
<keyword evidence="2" id="KW-1185">Reference proteome</keyword>